<dbReference type="GO" id="GO:0016887">
    <property type="term" value="F:ATP hydrolysis activity"/>
    <property type="evidence" value="ECO:0007669"/>
    <property type="project" value="InterPro"/>
</dbReference>
<dbReference type="InterPro" id="IPR032781">
    <property type="entry name" value="ABC_tran_Xtn"/>
</dbReference>
<dbReference type="InterPro" id="IPR032524">
    <property type="entry name" value="ABC_tran_C"/>
</dbReference>
<dbReference type="EMBL" id="DVHL01000041">
    <property type="protein sequence ID" value="HIR66209.1"/>
    <property type="molecule type" value="Genomic_DNA"/>
</dbReference>
<dbReference type="PANTHER" id="PTHR42855">
    <property type="entry name" value="ABC TRANSPORTER ATP-BINDING SUBUNIT"/>
    <property type="match status" value="1"/>
</dbReference>
<keyword evidence="2 5" id="KW-0067">ATP-binding</keyword>
<accession>A0A9D1E4Y0</accession>
<evidence type="ECO:0000313" key="5">
    <source>
        <dbReference type="EMBL" id="HIR66209.1"/>
    </source>
</evidence>
<dbReference type="AlphaFoldDB" id="A0A9D1E4Y0"/>
<name>A0A9D1E4Y0_9BACT</name>
<dbReference type="InterPro" id="IPR017871">
    <property type="entry name" value="ABC_transporter-like_CS"/>
</dbReference>
<dbReference type="CDD" id="cd03221">
    <property type="entry name" value="ABCF_EF-3"/>
    <property type="match status" value="2"/>
</dbReference>
<dbReference type="GO" id="GO:0005524">
    <property type="term" value="F:ATP binding"/>
    <property type="evidence" value="ECO:0007669"/>
    <property type="project" value="UniProtKB-KW"/>
</dbReference>
<protein>
    <submittedName>
        <fullName evidence="5">ABC-F family ATP-binding cassette domain-containing protein</fullName>
    </submittedName>
</protein>
<dbReference type="InterPro" id="IPR003593">
    <property type="entry name" value="AAA+_ATPase"/>
</dbReference>
<dbReference type="InterPro" id="IPR037118">
    <property type="entry name" value="Val-tRNA_synth_C_sf"/>
</dbReference>
<dbReference type="FunFam" id="3.40.50.300:FF:000011">
    <property type="entry name" value="Putative ABC transporter ATP-binding component"/>
    <property type="match status" value="1"/>
</dbReference>
<keyword evidence="3" id="KW-0175">Coiled coil</keyword>
<feature type="coiled-coil region" evidence="3">
    <location>
        <begin position="141"/>
        <end position="169"/>
    </location>
</feature>
<evidence type="ECO:0000259" key="4">
    <source>
        <dbReference type="PROSITE" id="PS50893"/>
    </source>
</evidence>
<dbReference type="PANTHER" id="PTHR42855:SF2">
    <property type="entry name" value="DRUG RESISTANCE ABC TRANSPORTER,ATP-BINDING PROTEIN"/>
    <property type="match status" value="1"/>
</dbReference>
<dbReference type="GO" id="GO:0003677">
    <property type="term" value="F:DNA binding"/>
    <property type="evidence" value="ECO:0007669"/>
    <property type="project" value="InterPro"/>
</dbReference>
<evidence type="ECO:0000256" key="2">
    <source>
        <dbReference type="ARBA" id="ARBA00022840"/>
    </source>
</evidence>
<dbReference type="Pfam" id="PF12848">
    <property type="entry name" value="ABC_tran_Xtn"/>
    <property type="match status" value="1"/>
</dbReference>
<keyword evidence="1" id="KW-0547">Nucleotide-binding</keyword>
<comment type="caution">
    <text evidence="5">The sequence shown here is derived from an EMBL/GenBank/DDBJ whole genome shotgun (WGS) entry which is preliminary data.</text>
</comment>
<feature type="domain" description="ABC transporter" evidence="4">
    <location>
        <begin position="221"/>
        <end position="441"/>
    </location>
</feature>
<evidence type="ECO:0000256" key="1">
    <source>
        <dbReference type="ARBA" id="ARBA00022741"/>
    </source>
</evidence>
<organism evidence="5 6">
    <name type="scientific">Candidatus Fimimonas gallinarum</name>
    <dbReference type="NCBI Taxonomy" id="2840821"/>
    <lineage>
        <taxon>Bacteria</taxon>
        <taxon>Pseudomonadati</taxon>
        <taxon>Myxococcota</taxon>
        <taxon>Myxococcia</taxon>
        <taxon>Myxococcales</taxon>
        <taxon>Cystobacterineae</taxon>
        <taxon>Myxococcaceae</taxon>
        <taxon>Myxococcaceae incertae sedis</taxon>
        <taxon>Candidatus Fimimonas</taxon>
    </lineage>
</organism>
<dbReference type="PROSITE" id="PS00211">
    <property type="entry name" value="ABC_TRANSPORTER_1"/>
    <property type="match status" value="1"/>
</dbReference>
<dbReference type="Proteomes" id="UP000824200">
    <property type="component" value="Unassembled WGS sequence"/>
</dbReference>
<dbReference type="InterPro" id="IPR027417">
    <property type="entry name" value="P-loop_NTPase"/>
</dbReference>
<feature type="coiled-coil region" evidence="3">
    <location>
        <begin position="453"/>
        <end position="520"/>
    </location>
</feature>
<dbReference type="Gene3D" id="1.10.287.380">
    <property type="entry name" value="Valyl-tRNA synthetase, C-terminal domain"/>
    <property type="match status" value="1"/>
</dbReference>
<proteinExistence type="predicted"/>
<dbReference type="Pfam" id="PF00005">
    <property type="entry name" value="ABC_tran"/>
    <property type="match status" value="2"/>
</dbReference>
<gene>
    <name evidence="5" type="ORF">IAC95_04965</name>
</gene>
<dbReference type="SUPFAM" id="SSF52540">
    <property type="entry name" value="P-loop containing nucleoside triphosphate hydrolases"/>
    <property type="match status" value="2"/>
</dbReference>
<dbReference type="Gene3D" id="3.40.50.300">
    <property type="entry name" value="P-loop containing nucleotide triphosphate hydrolases"/>
    <property type="match status" value="2"/>
</dbReference>
<dbReference type="SMART" id="SM00382">
    <property type="entry name" value="AAA"/>
    <property type="match status" value="1"/>
</dbReference>
<dbReference type="PROSITE" id="PS50893">
    <property type="entry name" value="ABC_TRANSPORTER_2"/>
    <property type="match status" value="1"/>
</dbReference>
<reference evidence="5" key="2">
    <citation type="journal article" date="2021" name="PeerJ">
        <title>Extensive microbial diversity within the chicken gut microbiome revealed by metagenomics and culture.</title>
        <authorList>
            <person name="Gilroy R."/>
            <person name="Ravi A."/>
            <person name="Getino M."/>
            <person name="Pursley I."/>
            <person name="Horton D.L."/>
            <person name="Alikhan N.F."/>
            <person name="Baker D."/>
            <person name="Gharbi K."/>
            <person name="Hall N."/>
            <person name="Watson M."/>
            <person name="Adriaenssens E.M."/>
            <person name="Foster-Nyarko E."/>
            <person name="Jarju S."/>
            <person name="Secka A."/>
            <person name="Antonio M."/>
            <person name="Oren A."/>
            <person name="Chaudhuri R.R."/>
            <person name="La Ragione R."/>
            <person name="Hildebrand F."/>
            <person name="Pallen M.J."/>
        </authorList>
    </citation>
    <scope>NUCLEOTIDE SEQUENCE</scope>
    <source>
        <strain evidence="5">CHK121-14286</strain>
    </source>
</reference>
<evidence type="ECO:0000256" key="3">
    <source>
        <dbReference type="SAM" id="Coils"/>
    </source>
</evidence>
<evidence type="ECO:0000313" key="6">
    <source>
        <dbReference type="Proteomes" id="UP000824200"/>
    </source>
</evidence>
<reference evidence="5" key="1">
    <citation type="submission" date="2020-10" db="EMBL/GenBank/DDBJ databases">
        <authorList>
            <person name="Gilroy R."/>
        </authorList>
    </citation>
    <scope>NUCLEOTIDE SEQUENCE</scope>
    <source>
        <strain evidence="5">CHK121-14286</strain>
    </source>
</reference>
<dbReference type="InterPro" id="IPR003439">
    <property type="entry name" value="ABC_transporter-like_ATP-bd"/>
</dbReference>
<dbReference type="Pfam" id="PF16326">
    <property type="entry name" value="ABC_tran_CTD"/>
    <property type="match status" value="1"/>
</dbReference>
<dbReference type="InterPro" id="IPR051309">
    <property type="entry name" value="ABCF_ATPase"/>
</dbReference>
<sequence>MSEVHFDSQEYRALADKYHRLSVEADVQEAYLSEVKVKTVLNGMGMSQFGDRVVSTLSGGEKTKAALCKMLLQRPELMILDEPTNHLDYKTLDWLETFLSDRKSTLIVVSHDRYFLDKLCTNIWEVSHQRISCYRGNYTKYKQLKEEKEENQRRQYEKQQKEIAKLTDYIARNKVRASTADMAKSREKTLQKMQLVEAPQSEEKPPRFKFSCTCEPSEFPLTVNNLTLGYDGKKLLENVSFQLKRGQKMALLGLNGVGKSTLIRRIAQQNPYDLGKIIFGKNVQMGYYDQENLNLQGNLRVLDQLWFDNTRMSQTEVRSLLASVNLGADDVYKSVASLSGGERAKLGIAMIMAKDCNLLLLDEPTNHLDLPSREALERALQNYSGTVLFVSHDRYFVNSVATVIAEMADCHITLHDGNYDDFVGRSLQATQQNVAGKPVSQTNYRTPKQRAEQTNRNRRIKELEKTITDLENQIADLENSLTDSKVIADYRKVQEVVQQTKEYKRQLDSATAQWEKLLEEQ</sequence>